<protein>
    <submittedName>
        <fullName evidence="1">Uncharacterized protein</fullName>
    </submittedName>
</protein>
<dbReference type="EMBL" id="CDNC01000048">
    <property type="protein sequence ID" value="CEM63113.1"/>
    <property type="molecule type" value="Genomic_DNA"/>
</dbReference>
<keyword evidence="2" id="KW-1185">Reference proteome</keyword>
<dbReference type="AlphaFoldDB" id="A0A0B7GX65"/>
<name>A0A0B7GX65_TREPH</name>
<reference evidence="2" key="1">
    <citation type="submission" date="2015-01" db="EMBL/GenBank/DDBJ databases">
        <authorList>
            <person name="Manzoor Shahid"/>
            <person name="Zubair Saima"/>
        </authorList>
    </citation>
    <scope>NUCLEOTIDE SEQUENCE [LARGE SCALE GENOMIC DNA]</scope>
    <source>
        <strain evidence="2">V1</strain>
    </source>
</reference>
<evidence type="ECO:0000313" key="2">
    <source>
        <dbReference type="Proteomes" id="UP000042527"/>
    </source>
</evidence>
<organism evidence="1 2">
    <name type="scientific">Treponema phagedenis</name>
    <dbReference type="NCBI Taxonomy" id="162"/>
    <lineage>
        <taxon>Bacteria</taxon>
        <taxon>Pseudomonadati</taxon>
        <taxon>Spirochaetota</taxon>
        <taxon>Spirochaetia</taxon>
        <taxon>Spirochaetales</taxon>
        <taxon>Treponemataceae</taxon>
        <taxon>Treponema</taxon>
    </lineage>
</organism>
<evidence type="ECO:0000313" key="1">
    <source>
        <dbReference type="EMBL" id="CEM63113.1"/>
    </source>
</evidence>
<dbReference type="Proteomes" id="UP000042527">
    <property type="component" value="Unassembled WGS sequence"/>
</dbReference>
<proteinExistence type="predicted"/>
<accession>A0A0B7GX65</accession>
<gene>
    <name evidence="1" type="ORF">TPHV1_60101</name>
</gene>
<sequence length="59" mass="6703">MRFSIPMANCSPLFNSERCFKASTQNYKIEALKLVGESKVGIPRIRPCAVSNSFYKIFL</sequence>